<keyword evidence="1" id="KW-0812">Transmembrane</keyword>
<accession>A0A1F8F651</accession>
<gene>
    <name evidence="3" type="ORF">A3J46_02965</name>
</gene>
<name>A0A1F8F651_9BACT</name>
<dbReference type="InterPro" id="IPR036465">
    <property type="entry name" value="vWFA_dom_sf"/>
</dbReference>
<dbReference type="SUPFAM" id="SSF53300">
    <property type="entry name" value="vWA-like"/>
    <property type="match status" value="1"/>
</dbReference>
<evidence type="ECO:0000256" key="1">
    <source>
        <dbReference type="SAM" id="Phobius"/>
    </source>
</evidence>
<comment type="caution">
    <text evidence="3">The sequence shown here is derived from an EMBL/GenBank/DDBJ whole genome shotgun (WGS) entry which is preliminary data.</text>
</comment>
<evidence type="ECO:0000313" key="4">
    <source>
        <dbReference type="Proteomes" id="UP000177167"/>
    </source>
</evidence>
<dbReference type="SMART" id="SM00327">
    <property type="entry name" value="VWA"/>
    <property type="match status" value="1"/>
</dbReference>
<organism evidence="3 4">
    <name type="scientific">Candidatus Yanofskybacteria bacterium RIFCSPHIGHO2_02_FULL_41_11</name>
    <dbReference type="NCBI Taxonomy" id="1802675"/>
    <lineage>
        <taxon>Bacteria</taxon>
        <taxon>Candidatus Yanofskyibacteriota</taxon>
    </lineage>
</organism>
<dbReference type="Pfam" id="PF13519">
    <property type="entry name" value="VWA_2"/>
    <property type="match status" value="1"/>
</dbReference>
<dbReference type="InterPro" id="IPR002035">
    <property type="entry name" value="VWF_A"/>
</dbReference>
<dbReference type="PROSITE" id="PS50234">
    <property type="entry name" value="VWFA"/>
    <property type="match status" value="1"/>
</dbReference>
<dbReference type="AlphaFoldDB" id="A0A1F8F651"/>
<protein>
    <recommendedName>
        <fullName evidence="2">VWFA domain-containing protein</fullName>
    </recommendedName>
</protein>
<feature type="domain" description="VWFA" evidence="2">
    <location>
        <begin position="94"/>
        <end position="312"/>
    </location>
</feature>
<keyword evidence="1" id="KW-1133">Transmembrane helix</keyword>
<dbReference type="EMBL" id="MGJP01000058">
    <property type="protein sequence ID" value="OGN08637.1"/>
    <property type="molecule type" value="Genomic_DNA"/>
</dbReference>
<proteinExistence type="predicted"/>
<feature type="transmembrane region" description="Helical" evidence="1">
    <location>
        <begin position="17"/>
        <end position="40"/>
    </location>
</feature>
<dbReference type="Proteomes" id="UP000177167">
    <property type="component" value="Unassembled WGS sequence"/>
</dbReference>
<dbReference type="Gene3D" id="3.40.50.410">
    <property type="entry name" value="von Willebrand factor, type A domain"/>
    <property type="match status" value="1"/>
</dbReference>
<sequence>MAPLFNWLGNLTFADPVFLYLLAFSAILFVIWTFFVVIGFFSKPEKTFGSKYPLIGKIKLWGIFVLLAEVFMVIALARPSVSGGTIKPAKGNVEAVVLLDVSFSMKASDIKPSRLEIAKREISNLEPLLREGDKIGLFVFGKASHIKLDLTKDFETFFDQVLRANFPENLFNDETAFFTSFITVLEHVYQSLDGQDAFNDGYAKGRPYNPKKRDNRIVVIFSDGEEQSLKFKPEALEEHMARTDYLKELPKVLAEYRKRGLKIYPVGIGTRKGASFLSLLKGYKKGTDYTEELEKEWAGQVTRLDKANLSALAKATGVDLSEHDWTVESAQGNARNYLEYAMDFNRSLLFELNVEGDNEPLWQYCLLVSIIFLALGIATYPFSGYLRKTR</sequence>
<evidence type="ECO:0000259" key="2">
    <source>
        <dbReference type="PROSITE" id="PS50234"/>
    </source>
</evidence>
<feature type="transmembrane region" description="Helical" evidence="1">
    <location>
        <begin position="361"/>
        <end position="382"/>
    </location>
</feature>
<reference evidence="3 4" key="1">
    <citation type="journal article" date="2016" name="Nat. Commun.">
        <title>Thousands of microbial genomes shed light on interconnected biogeochemical processes in an aquifer system.</title>
        <authorList>
            <person name="Anantharaman K."/>
            <person name="Brown C.T."/>
            <person name="Hug L.A."/>
            <person name="Sharon I."/>
            <person name="Castelle C.J."/>
            <person name="Probst A.J."/>
            <person name="Thomas B.C."/>
            <person name="Singh A."/>
            <person name="Wilkins M.J."/>
            <person name="Karaoz U."/>
            <person name="Brodie E.L."/>
            <person name="Williams K.H."/>
            <person name="Hubbard S.S."/>
            <person name="Banfield J.F."/>
        </authorList>
    </citation>
    <scope>NUCLEOTIDE SEQUENCE [LARGE SCALE GENOMIC DNA]</scope>
</reference>
<keyword evidence="1" id="KW-0472">Membrane</keyword>
<feature type="transmembrane region" description="Helical" evidence="1">
    <location>
        <begin position="60"/>
        <end position="77"/>
    </location>
</feature>
<evidence type="ECO:0000313" key="3">
    <source>
        <dbReference type="EMBL" id="OGN08637.1"/>
    </source>
</evidence>